<dbReference type="Proteomes" id="UP000243342">
    <property type="component" value="Unassembled WGS sequence"/>
</dbReference>
<proteinExistence type="predicted"/>
<dbReference type="Gene3D" id="1.20.58.1480">
    <property type="match status" value="1"/>
</dbReference>
<dbReference type="Gene3D" id="2.30.130.40">
    <property type="entry name" value="LON domain-like"/>
    <property type="match status" value="1"/>
</dbReference>
<dbReference type="SMART" id="SM00464">
    <property type="entry name" value="LON"/>
    <property type="match status" value="1"/>
</dbReference>
<dbReference type="PANTHER" id="PTHR46732">
    <property type="entry name" value="ATP-DEPENDENT PROTEASE LA (LON) DOMAIN PROTEIN"/>
    <property type="match status" value="1"/>
</dbReference>
<keyword evidence="4" id="KW-1185">Reference proteome</keyword>
<name>A0A1J7BDS7_9ACTN</name>
<accession>A0A1J7BDS7</accession>
<evidence type="ECO:0000256" key="1">
    <source>
        <dbReference type="SAM" id="MobiDB-lite"/>
    </source>
</evidence>
<evidence type="ECO:0000313" key="3">
    <source>
        <dbReference type="EMBL" id="OIV36798.1"/>
    </source>
</evidence>
<evidence type="ECO:0000259" key="2">
    <source>
        <dbReference type="PROSITE" id="PS51787"/>
    </source>
</evidence>
<dbReference type="Pfam" id="PF02190">
    <property type="entry name" value="LON_substr_bdg"/>
    <property type="match status" value="1"/>
</dbReference>
<keyword evidence="3" id="KW-0378">Hydrolase</keyword>
<gene>
    <name evidence="3" type="ORF">BIV57_14450</name>
</gene>
<reference evidence="3 4" key="1">
    <citation type="submission" date="2016-10" db="EMBL/GenBank/DDBJ databases">
        <title>Genome sequence of Streptomyces gilvigriseus MUSC 26.</title>
        <authorList>
            <person name="Lee L.-H."/>
            <person name="Ser H.-L."/>
        </authorList>
    </citation>
    <scope>NUCLEOTIDE SEQUENCE [LARGE SCALE GENOMIC DNA]</scope>
    <source>
        <strain evidence="3 4">MUSC 26</strain>
    </source>
</reference>
<sequence>MSLRLPLFPLNTVLYPGLVLPLRVFERRYRRLVEDLMDLSADTPRRFGVVALRGGHEVAPNGPDEAADESPTAGFGTPGNPMASLYAVGCVAEIASVQKEDEEVAYELVTSGTVRFALNSVDASGDYLVGEGEELPEVTGSGAAALVPGVASAFREYQRRLASARERTVAPGQELPDDPKVLSYLVAAATVLEVHEKQALLVAGSAAARLEAELSLLRREAALVAAVPSLPAVDLPDRTLHLN</sequence>
<organism evidence="3 4">
    <name type="scientific">Mangrovactinospora gilvigrisea</name>
    <dbReference type="NCBI Taxonomy" id="1428644"/>
    <lineage>
        <taxon>Bacteria</taxon>
        <taxon>Bacillati</taxon>
        <taxon>Actinomycetota</taxon>
        <taxon>Actinomycetes</taxon>
        <taxon>Kitasatosporales</taxon>
        <taxon>Streptomycetaceae</taxon>
        <taxon>Mangrovactinospora</taxon>
    </lineage>
</organism>
<dbReference type="InterPro" id="IPR015947">
    <property type="entry name" value="PUA-like_sf"/>
</dbReference>
<protein>
    <submittedName>
        <fullName evidence="3">ATP-dependent protease</fullName>
    </submittedName>
</protein>
<dbReference type="STRING" id="1428644.BIV57_14450"/>
<dbReference type="GO" id="GO:0006508">
    <property type="term" value="P:proteolysis"/>
    <property type="evidence" value="ECO:0007669"/>
    <property type="project" value="UniProtKB-KW"/>
</dbReference>
<evidence type="ECO:0000313" key="4">
    <source>
        <dbReference type="Proteomes" id="UP000243342"/>
    </source>
</evidence>
<dbReference type="InterPro" id="IPR046336">
    <property type="entry name" value="Lon_prtase_N_sf"/>
</dbReference>
<dbReference type="EMBL" id="MLCF01000075">
    <property type="protein sequence ID" value="OIV36798.1"/>
    <property type="molecule type" value="Genomic_DNA"/>
</dbReference>
<dbReference type="SUPFAM" id="SSF88697">
    <property type="entry name" value="PUA domain-like"/>
    <property type="match status" value="1"/>
</dbReference>
<dbReference type="PROSITE" id="PS51787">
    <property type="entry name" value="LON_N"/>
    <property type="match status" value="1"/>
</dbReference>
<dbReference type="OrthoDB" id="25394at2"/>
<comment type="caution">
    <text evidence="3">The sequence shown here is derived from an EMBL/GenBank/DDBJ whole genome shotgun (WGS) entry which is preliminary data.</text>
</comment>
<feature type="domain" description="Lon N-terminal" evidence="2">
    <location>
        <begin position="2"/>
        <end position="221"/>
    </location>
</feature>
<dbReference type="AlphaFoldDB" id="A0A1J7BDS7"/>
<feature type="region of interest" description="Disordered" evidence="1">
    <location>
        <begin position="56"/>
        <end position="76"/>
    </location>
</feature>
<dbReference type="InterPro" id="IPR003111">
    <property type="entry name" value="Lon_prtase_N"/>
</dbReference>
<dbReference type="RefSeq" id="WP_071657262.1">
    <property type="nucleotide sequence ID" value="NZ_MLCF01000075.1"/>
</dbReference>
<dbReference type="PANTHER" id="PTHR46732:SF8">
    <property type="entry name" value="ATP-DEPENDENT PROTEASE LA (LON) DOMAIN PROTEIN"/>
    <property type="match status" value="1"/>
</dbReference>
<keyword evidence="3" id="KW-0645">Protease</keyword>
<dbReference type="GO" id="GO:0008233">
    <property type="term" value="F:peptidase activity"/>
    <property type="evidence" value="ECO:0007669"/>
    <property type="project" value="UniProtKB-KW"/>
</dbReference>